<reference evidence="1 2" key="1">
    <citation type="submission" date="2018-05" db="EMBL/GenBank/DDBJ databases">
        <title>Draft Genome Sequences for a Diverse set of 7 Haemophilus Species.</title>
        <authorList>
            <person name="Nichols M."/>
            <person name="Topaz N."/>
            <person name="Wang X."/>
            <person name="Wang X."/>
            <person name="Boxrud D."/>
        </authorList>
    </citation>
    <scope>NUCLEOTIDE SEQUENCE [LARGE SCALE GENOMIC DNA]</scope>
    <source>
        <strain evidence="1 2">C2001002503</strain>
    </source>
</reference>
<accession>A0A8B2U987</accession>
<organism evidence="1 2">
    <name type="scientific">Aggregatibacter segnis</name>
    <dbReference type="NCBI Taxonomy" id="739"/>
    <lineage>
        <taxon>Bacteria</taxon>
        <taxon>Pseudomonadati</taxon>
        <taxon>Pseudomonadota</taxon>
        <taxon>Gammaproteobacteria</taxon>
        <taxon>Pasteurellales</taxon>
        <taxon>Pasteurellaceae</taxon>
        <taxon>Aggregatibacter</taxon>
    </lineage>
</organism>
<proteinExistence type="predicted"/>
<dbReference type="EMBL" id="QEPM01000001">
    <property type="protein sequence ID" value="RDE72373.1"/>
    <property type="molecule type" value="Genomic_DNA"/>
</dbReference>
<gene>
    <name evidence="1" type="ORF">DPV83_01770</name>
</gene>
<dbReference type="Proteomes" id="UP000253998">
    <property type="component" value="Unassembled WGS sequence"/>
</dbReference>
<evidence type="ECO:0000313" key="1">
    <source>
        <dbReference type="EMBL" id="RDE72373.1"/>
    </source>
</evidence>
<sequence length="65" mass="7619">MPKGRNIKSQHMNLLRHGSAYFRLLQPNESQQTKMSRLYFCYDMILSLFKEAGRLPALNTIILPH</sequence>
<comment type="caution">
    <text evidence="1">The sequence shown here is derived from an EMBL/GenBank/DDBJ whole genome shotgun (WGS) entry which is preliminary data.</text>
</comment>
<evidence type="ECO:0000313" key="2">
    <source>
        <dbReference type="Proteomes" id="UP000253998"/>
    </source>
</evidence>
<name>A0A8B2U987_9PAST</name>
<protein>
    <submittedName>
        <fullName evidence="1">Uncharacterized protein</fullName>
    </submittedName>
</protein>
<dbReference type="AlphaFoldDB" id="A0A8B2U987"/>